<proteinExistence type="predicted"/>
<sequence>MNVQKSGRYELPLSLLACSCRFHTQCRFDISILVFVPRVIRYSFFTFELLLHNLVQNAEVLCLGLVSVAVFMLVMPLFKTTGGILLQMAPPSIPASALSKCWRQVTSHEDVSEVSEARFWELVPGHVVGSISLQVKEGTDDRSILQFVHGLYHDLGIQDLTVQTDY</sequence>
<dbReference type="Proteomes" id="UP001164250">
    <property type="component" value="Chromosome 9"/>
</dbReference>
<name>A0ACC1ARW1_9ROSI</name>
<accession>A0ACC1ARW1</accession>
<gene>
    <name evidence="1" type="ORF">Patl1_32950</name>
</gene>
<organism evidence="1 2">
    <name type="scientific">Pistacia atlantica</name>
    <dbReference type="NCBI Taxonomy" id="434234"/>
    <lineage>
        <taxon>Eukaryota</taxon>
        <taxon>Viridiplantae</taxon>
        <taxon>Streptophyta</taxon>
        <taxon>Embryophyta</taxon>
        <taxon>Tracheophyta</taxon>
        <taxon>Spermatophyta</taxon>
        <taxon>Magnoliopsida</taxon>
        <taxon>eudicotyledons</taxon>
        <taxon>Gunneridae</taxon>
        <taxon>Pentapetalae</taxon>
        <taxon>rosids</taxon>
        <taxon>malvids</taxon>
        <taxon>Sapindales</taxon>
        <taxon>Anacardiaceae</taxon>
        <taxon>Pistacia</taxon>
    </lineage>
</organism>
<protein>
    <submittedName>
        <fullName evidence="1">Uncharacterized protein</fullName>
    </submittedName>
</protein>
<evidence type="ECO:0000313" key="2">
    <source>
        <dbReference type="Proteomes" id="UP001164250"/>
    </source>
</evidence>
<dbReference type="EMBL" id="CM047905">
    <property type="protein sequence ID" value="KAJ0089410.1"/>
    <property type="molecule type" value="Genomic_DNA"/>
</dbReference>
<reference evidence="2" key="1">
    <citation type="journal article" date="2023" name="G3 (Bethesda)">
        <title>Genome assembly and association tests identify interacting loci associated with vigor, precocity, and sex in interspecific pistachio rootstocks.</title>
        <authorList>
            <person name="Palmer W."/>
            <person name="Jacygrad E."/>
            <person name="Sagayaradj S."/>
            <person name="Cavanaugh K."/>
            <person name="Han R."/>
            <person name="Bertier L."/>
            <person name="Beede B."/>
            <person name="Kafkas S."/>
            <person name="Golino D."/>
            <person name="Preece J."/>
            <person name="Michelmore R."/>
        </authorList>
    </citation>
    <scope>NUCLEOTIDE SEQUENCE [LARGE SCALE GENOMIC DNA]</scope>
</reference>
<comment type="caution">
    <text evidence="1">The sequence shown here is derived from an EMBL/GenBank/DDBJ whole genome shotgun (WGS) entry which is preliminary data.</text>
</comment>
<evidence type="ECO:0000313" key="1">
    <source>
        <dbReference type="EMBL" id="KAJ0089410.1"/>
    </source>
</evidence>
<keyword evidence="2" id="KW-1185">Reference proteome</keyword>